<dbReference type="InterPro" id="IPR036388">
    <property type="entry name" value="WH-like_DNA-bd_sf"/>
</dbReference>
<accession>A0AA37SNR7</accession>
<dbReference type="RefSeq" id="WP_235293948.1">
    <property type="nucleotide sequence ID" value="NZ_BSOH01000010.1"/>
</dbReference>
<sequence>MQAENNKIGYYLERTTRLVKLNFHQAFKNAGFNITPEQWVILDILNSQNGLSQSDLAEQSFKDAPSISRIIDTLARKSFVERKPVKNDRRKFEIFLTEDGIKTVKALTPLVNKLRNQSWQGLSKEDYTKFLKIINKIFDNMSKE</sequence>
<feature type="domain" description="HTH marR-type" evidence="4">
    <location>
        <begin position="5"/>
        <end position="139"/>
    </location>
</feature>
<keyword evidence="6" id="KW-1185">Reference proteome</keyword>
<dbReference type="PANTHER" id="PTHR42756:SF1">
    <property type="entry name" value="TRANSCRIPTIONAL REPRESSOR OF EMRAB OPERON"/>
    <property type="match status" value="1"/>
</dbReference>
<dbReference type="PRINTS" id="PR00598">
    <property type="entry name" value="HTHMARR"/>
</dbReference>
<comment type="caution">
    <text evidence="5">The sequence shown here is derived from an EMBL/GenBank/DDBJ whole genome shotgun (WGS) entry which is preliminary data.</text>
</comment>
<dbReference type="SMART" id="SM00347">
    <property type="entry name" value="HTH_MARR"/>
    <property type="match status" value="1"/>
</dbReference>
<protein>
    <submittedName>
        <fullName evidence="5">Transcriptional regulator</fullName>
    </submittedName>
</protein>
<evidence type="ECO:0000313" key="6">
    <source>
        <dbReference type="Proteomes" id="UP001156666"/>
    </source>
</evidence>
<dbReference type="EMBL" id="BSOH01000010">
    <property type="protein sequence ID" value="GLR17177.1"/>
    <property type="molecule type" value="Genomic_DNA"/>
</dbReference>
<evidence type="ECO:0000259" key="4">
    <source>
        <dbReference type="PROSITE" id="PS50995"/>
    </source>
</evidence>
<gene>
    <name evidence="5" type="ORF">GCM10007940_17920</name>
</gene>
<keyword evidence="3" id="KW-0804">Transcription</keyword>
<organism evidence="5 6">
    <name type="scientific">Portibacter lacus</name>
    <dbReference type="NCBI Taxonomy" id="1099794"/>
    <lineage>
        <taxon>Bacteria</taxon>
        <taxon>Pseudomonadati</taxon>
        <taxon>Bacteroidota</taxon>
        <taxon>Saprospiria</taxon>
        <taxon>Saprospirales</taxon>
        <taxon>Haliscomenobacteraceae</taxon>
        <taxon>Portibacter</taxon>
    </lineage>
</organism>
<keyword evidence="1" id="KW-0805">Transcription regulation</keyword>
<name>A0AA37SNR7_9BACT</name>
<evidence type="ECO:0000256" key="3">
    <source>
        <dbReference type="ARBA" id="ARBA00023163"/>
    </source>
</evidence>
<evidence type="ECO:0000313" key="5">
    <source>
        <dbReference type="EMBL" id="GLR17177.1"/>
    </source>
</evidence>
<dbReference type="InterPro" id="IPR036390">
    <property type="entry name" value="WH_DNA-bd_sf"/>
</dbReference>
<dbReference type="GO" id="GO:0003700">
    <property type="term" value="F:DNA-binding transcription factor activity"/>
    <property type="evidence" value="ECO:0007669"/>
    <property type="project" value="InterPro"/>
</dbReference>
<dbReference type="SUPFAM" id="SSF46785">
    <property type="entry name" value="Winged helix' DNA-binding domain"/>
    <property type="match status" value="1"/>
</dbReference>
<dbReference type="PANTHER" id="PTHR42756">
    <property type="entry name" value="TRANSCRIPTIONAL REGULATOR, MARR"/>
    <property type="match status" value="1"/>
</dbReference>
<dbReference type="GO" id="GO:0003677">
    <property type="term" value="F:DNA binding"/>
    <property type="evidence" value="ECO:0007669"/>
    <property type="project" value="UniProtKB-KW"/>
</dbReference>
<dbReference type="Pfam" id="PF01047">
    <property type="entry name" value="MarR"/>
    <property type="match status" value="1"/>
</dbReference>
<dbReference type="Proteomes" id="UP001156666">
    <property type="component" value="Unassembled WGS sequence"/>
</dbReference>
<dbReference type="InterPro" id="IPR000835">
    <property type="entry name" value="HTH_MarR-typ"/>
</dbReference>
<reference evidence="5" key="1">
    <citation type="journal article" date="2014" name="Int. J. Syst. Evol. Microbiol.">
        <title>Complete genome sequence of Corynebacterium casei LMG S-19264T (=DSM 44701T), isolated from a smear-ripened cheese.</title>
        <authorList>
            <consortium name="US DOE Joint Genome Institute (JGI-PGF)"/>
            <person name="Walter F."/>
            <person name="Albersmeier A."/>
            <person name="Kalinowski J."/>
            <person name="Ruckert C."/>
        </authorList>
    </citation>
    <scope>NUCLEOTIDE SEQUENCE</scope>
    <source>
        <strain evidence="5">NBRC 108769</strain>
    </source>
</reference>
<dbReference type="InterPro" id="IPR023187">
    <property type="entry name" value="Tscrpt_reg_MarR-type_CS"/>
</dbReference>
<reference evidence="5" key="2">
    <citation type="submission" date="2023-01" db="EMBL/GenBank/DDBJ databases">
        <title>Draft genome sequence of Portibacter lacus strain NBRC 108769.</title>
        <authorList>
            <person name="Sun Q."/>
            <person name="Mori K."/>
        </authorList>
    </citation>
    <scope>NUCLEOTIDE SEQUENCE</scope>
    <source>
        <strain evidence="5">NBRC 108769</strain>
    </source>
</reference>
<evidence type="ECO:0000256" key="2">
    <source>
        <dbReference type="ARBA" id="ARBA00023125"/>
    </source>
</evidence>
<dbReference type="PROSITE" id="PS01117">
    <property type="entry name" value="HTH_MARR_1"/>
    <property type="match status" value="1"/>
</dbReference>
<proteinExistence type="predicted"/>
<keyword evidence="2" id="KW-0238">DNA-binding</keyword>
<dbReference type="AlphaFoldDB" id="A0AA37SNR7"/>
<evidence type="ECO:0000256" key="1">
    <source>
        <dbReference type="ARBA" id="ARBA00023015"/>
    </source>
</evidence>
<dbReference type="PROSITE" id="PS50995">
    <property type="entry name" value="HTH_MARR_2"/>
    <property type="match status" value="1"/>
</dbReference>
<dbReference type="Gene3D" id="1.10.10.10">
    <property type="entry name" value="Winged helix-like DNA-binding domain superfamily/Winged helix DNA-binding domain"/>
    <property type="match status" value="1"/>
</dbReference>